<feature type="chain" id="PRO_5041262897" evidence="2">
    <location>
        <begin position="19"/>
        <end position="546"/>
    </location>
</feature>
<dbReference type="SUPFAM" id="SSF82895">
    <property type="entry name" value="TSP-1 type 1 repeat"/>
    <property type="match status" value="1"/>
</dbReference>
<evidence type="ECO:0000256" key="1">
    <source>
        <dbReference type="SAM" id="MobiDB-lite"/>
    </source>
</evidence>
<dbReference type="AlphaFoldDB" id="A0AA36CIM1"/>
<feature type="compositionally biased region" description="Low complexity" evidence="1">
    <location>
        <begin position="184"/>
        <end position="249"/>
    </location>
</feature>
<dbReference type="Gene3D" id="2.20.100.10">
    <property type="entry name" value="Thrombospondin type-1 (TSP1) repeat"/>
    <property type="match status" value="1"/>
</dbReference>
<dbReference type="Proteomes" id="UP001177023">
    <property type="component" value="Unassembled WGS sequence"/>
</dbReference>
<dbReference type="PANTHER" id="PTHR31507">
    <property type="entry name" value="PROTEIN CBG15923"/>
    <property type="match status" value="1"/>
</dbReference>
<evidence type="ECO:0000313" key="4">
    <source>
        <dbReference type="Proteomes" id="UP001177023"/>
    </source>
</evidence>
<sequence>MFLKIALLALGLLGPVGSIQVCPASACPAGGAWTAWKIISSCTATCGMNGLRVETRECVSEQFGCPCNGAVSRIAACPDPMCTFPNATCADGFAKKLNTTSKGYTCQAVNATTDDVPNPSFTCDRTDTISCPRVPAAVAARLEQRNVIFTVDGERVDRCGYEIPEQETPCFPAGCNVITTTTTTTTTATTTRAPPTTVTATTTRAPPTTVATTTTTRAPPTTVTTTTTRAPPTTRTPTTKKAPTTTDAATNDDEPTTDANYDTSPSNDNEPTTDVNYDTSANPDDEPTTEGDYNTDENIEATTTALQVRADAVCLMAPLAIGDSFSLNTTLTQANVNTGPFFLNFEVMLYGEGGTKSNATVPIIMLTSSDGAYSIVCPRTGATPVDDFVEEQMTLTFTRSAEDTITMVIDSPLLNETCTAGVYPDFVLQFVYFVTSKPVVFSVPTTKPVNDTCPGSSTTLASLLPSSTSGPELDPTTNHRAAADQLLISATYLAYNATWTMTIDPNFALRSVKASTGRSVKYSVSNYETSYVAMCMFTTITTRSGH</sequence>
<dbReference type="InterPro" id="IPR000884">
    <property type="entry name" value="TSP1_rpt"/>
</dbReference>
<evidence type="ECO:0000313" key="3">
    <source>
        <dbReference type="EMBL" id="CAJ0569767.1"/>
    </source>
</evidence>
<feature type="signal peptide" evidence="2">
    <location>
        <begin position="1"/>
        <end position="18"/>
    </location>
</feature>
<organism evidence="3 4">
    <name type="scientific">Mesorhabditis spiculigera</name>
    <dbReference type="NCBI Taxonomy" id="96644"/>
    <lineage>
        <taxon>Eukaryota</taxon>
        <taxon>Metazoa</taxon>
        <taxon>Ecdysozoa</taxon>
        <taxon>Nematoda</taxon>
        <taxon>Chromadorea</taxon>
        <taxon>Rhabditida</taxon>
        <taxon>Rhabditina</taxon>
        <taxon>Rhabditomorpha</taxon>
        <taxon>Rhabditoidea</taxon>
        <taxon>Rhabditidae</taxon>
        <taxon>Mesorhabditinae</taxon>
        <taxon>Mesorhabditis</taxon>
    </lineage>
</organism>
<comment type="caution">
    <text evidence="3">The sequence shown here is derived from an EMBL/GenBank/DDBJ whole genome shotgun (WGS) entry which is preliminary data.</text>
</comment>
<reference evidence="3" key="1">
    <citation type="submission" date="2023-06" db="EMBL/GenBank/DDBJ databases">
        <authorList>
            <person name="Delattre M."/>
        </authorList>
    </citation>
    <scope>NUCLEOTIDE SEQUENCE</scope>
    <source>
        <strain evidence="3">AF72</strain>
    </source>
</reference>
<dbReference type="Pfam" id="PF00090">
    <property type="entry name" value="TSP_1"/>
    <property type="match status" value="1"/>
</dbReference>
<accession>A0AA36CIM1</accession>
<dbReference type="InterPro" id="IPR036383">
    <property type="entry name" value="TSP1_rpt_sf"/>
</dbReference>
<dbReference type="PROSITE" id="PS50092">
    <property type="entry name" value="TSP1"/>
    <property type="match status" value="1"/>
</dbReference>
<evidence type="ECO:0000256" key="2">
    <source>
        <dbReference type="SAM" id="SignalP"/>
    </source>
</evidence>
<feature type="region of interest" description="Disordered" evidence="1">
    <location>
        <begin position="184"/>
        <end position="295"/>
    </location>
</feature>
<feature type="compositionally biased region" description="Polar residues" evidence="1">
    <location>
        <begin position="257"/>
        <end position="282"/>
    </location>
</feature>
<dbReference type="PANTHER" id="PTHR31507:SF3">
    <property type="entry name" value="TIL DOMAIN-CONTAINING PROTEIN"/>
    <property type="match status" value="1"/>
</dbReference>
<feature type="compositionally biased region" description="Acidic residues" evidence="1">
    <location>
        <begin position="283"/>
        <end position="295"/>
    </location>
</feature>
<dbReference type="EMBL" id="CATQJA010002118">
    <property type="protein sequence ID" value="CAJ0569767.1"/>
    <property type="molecule type" value="Genomic_DNA"/>
</dbReference>
<proteinExistence type="predicted"/>
<gene>
    <name evidence="3" type="ORF">MSPICULIGERA_LOCUS8230</name>
</gene>
<keyword evidence="2" id="KW-0732">Signal</keyword>
<feature type="non-terminal residue" evidence="3">
    <location>
        <position position="546"/>
    </location>
</feature>
<protein>
    <submittedName>
        <fullName evidence="3">Uncharacterized protein</fullName>
    </submittedName>
</protein>
<name>A0AA36CIM1_9BILA</name>
<keyword evidence="4" id="KW-1185">Reference proteome</keyword>